<name>A0A6C0I7T2_9ZZZZ</name>
<reference evidence="1" key="1">
    <citation type="journal article" date="2020" name="Nature">
        <title>Giant virus diversity and host interactions through global metagenomics.</title>
        <authorList>
            <person name="Schulz F."/>
            <person name="Roux S."/>
            <person name="Paez-Espino D."/>
            <person name="Jungbluth S."/>
            <person name="Walsh D.A."/>
            <person name="Denef V.J."/>
            <person name="McMahon K.D."/>
            <person name="Konstantinidis K.T."/>
            <person name="Eloe-Fadrosh E.A."/>
            <person name="Kyrpides N.C."/>
            <person name="Woyke T."/>
        </authorList>
    </citation>
    <scope>NUCLEOTIDE SEQUENCE</scope>
    <source>
        <strain evidence="1">GVMAG-M-3300023184-24</strain>
    </source>
</reference>
<dbReference type="AlphaFoldDB" id="A0A6C0I7T2"/>
<accession>A0A6C0I7T2</accession>
<organism evidence="1">
    <name type="scientific">viral metagenome</name>
    <dbReference type="NCBI Taxonomy" id="1070528"/>
    <lineage>
        <taxon>unclassified sequences</taxon>
        <taxon>metagenomes</taxon>
        <taxon>organismal metagenomes</taxon>
    </lineage>
</organism>
<dbReference type="EMBL" id="MN740111">
    <property type="protein sequence ID" value="QHT88203.1"/>
    <property type="molecule type" value="Genomic_DNA"/>
</dbReference>
<evidence type="ECO:0000313" key="1">
    <source>
        <dbReference type="EMBL" id="QHT88203.1"/>
    </source>
</evidence>
<proteinExistence type="predicted"/>
<protein>
    <submittedName>
        <fullName evidence="1">Uncharacterized protein</fullName>
    </submittedName>
</protein>
<sequence>MSFDIIYQNLPKGRVTLPVGCFSVSKGYIYHN</sequence>